<keyword evidence="3" id="KW-1185">Reference proteome</keyword>
<dbReference type="Pfam" id="PF01507">
    <property type="entry name" value="PAPS_reduct"/>
    <property type="match status" value="1"/>
</dbReference>
<name>A0A410N6U1_HFTV1</name>
<organism evidence="2">
    <name type="scientific">Haloferax tailed virus 1</name>
    <name type="common">HFTV1</name>
    <dbReference type="NCBI Taxonomy" id="2507575"/>
    <lineage>
        <taxon>Viruses</taxon>
        <taxon>Duplodnaviria</taxon>
        <taxon>Heunggongvirae</taxon>
        <taxon>Uroviricota</taxon>
        <taxon>Caudoviricetes</taxon>
        <taxon>Kirjokansivirales</taxon>
        <taxon>Haloferuviridae</taxon>
        <taxon>Retbasiphovirus</taxon>
        <taxon>Retbasiphovirus hantatum</taxon>
        <taxon>Retbasiphovirus HFTV1</taxon>
    </lineage>
</organism>
<sequence length="267" mass="30095">MSDYKPTINTDEVPEGQNTIHVALVSGGMDSAVAASVAYETANKIDFFAYLDTGTGLQENEDYVKELARHHGVQPWILGTHEDYEEWVQEQGFPGPALHSTAYRKLKERQLGKLATLAHPKELVLWSGVRSAESKRRSLNVEPIDDAPRWKWVSPIHDWDKDKCKSYLDDRDIPKNEIWDTLGRSGDCFCGCFGNPEEKLDLRAFGADYHAEWIEDLEDTVETGDKTETWAWGAFSDKEQRGLDAENDNSQMTLCSSCGVSYPQGDD</sequence>
<dbReference type="GO" id="GO:0003824">
    <property type="term" value="F:catalytic activity"/>
    <property type="evidence" value="ECO:0007669"/>
    <property type="project" value="InterPro"/>
</dbReference>
<dbReference type="InterPro" id="IPR014729">
    <property type="entry name" value="Rossmann-like_a/b/a_fold"/>
</dbReference>
<dbReference type="Gene3D" id="3.40.50.620">
    <property type="entry name" value="HUPs"/>
    <property type="match status" value="1"/>
</dbReference>
<gene>
    <name evidence="2" type="ORF">HFTV1-gp58</name>
</gene>
<protein>
    <submittedName>
        <fullName evidence="2">Phosphoadenosine phosphosulfate reductase</fullName>
    </submittedName>
</protein>
<feature type="domain" description="Phosphoadenosine phosphosulphate reductase" evidence="1">
    <location>
        <begin position="22"/>
        <end position="181"/>
    </location>
</feature>
<dbReference type="EMBL" id="MG550112">
    <property type="protein sequence ID" value="QAS68891.1"/>
    <property type="molecule type" value="Genomic_DNA"/>
</dbReference>
<evidence type="ECO:0000313" key="2">
    <source>
        <dbReference type="EMBL" id="QAS68891.1"/>
    </source>
</evidence>
<dbReference type="SUPFAM" id="SSF52402">
    <property type="entry name" value="Adenine nucleotide alpha hydrolases-like"/>
    <property type="match status" value="1"/>
</dbReference>
<proteinExistence type="predicted"/>
<evidence type="ECO:0000313" key="3">
    <source>
        <dbReference type="Proteomes" id="UP000289930"/>
    </source>
</evidence>
<accession>A0A410N6U1</accession>
<reference evidence="2" key="1">
    <citation type="journal article" date="2019" name="Environ. Microbiol.">
        <title>Novel haloarchaeal viruses from Lake Retba infecting Haloferax and Halorubrum species.</title>
        <authorList>
            <person name="Mizuno C.M."/>
            <person name="Prajapati B."/>
            <person name="Lucas-Staat S."/>
            <person name="Sime-Ngando T."/>
            <person name="Forterre P."/>
            <person name="Bamford D.H."/>
            <person name="Prangishvili D."/>
            <person name="Krupovic M."/>
            <person name="Oksanen H.M."/>
        </authorList>
    </citation>
    <scope>NUCLEOTIDE SEQUENCE</scope>
</reference>
<dbReference type="InterPro" id="IPR002500">
    <property type="entry name" value="PAPS_reduct_dom"/>
</dbReference>
<dbReference type="Proteomes" id="UP000289930">
    <property type="component" value="Segment"/>
</dbReference>
<evidence type="ECO:0000259" key="1">
    <source>
        <dbReference type="Pfam" id="PF01507"/>
    </source>
</evidence>